<keyword evidence="2" id="KW-0812">Transmembrane</keyword>
<sequence length="126" mass="12640">MSLPGAEGPPDGDFARYVERLSASVPGASVAAPGATAAPASAGRRAARTDAPRRAQGRDAGAAPRGKAARPLAVPPVWPALVFRVVLIGVVVALVTTFAPVALPAAVVFALAWLVSAAIRAKGRGR</sequence>
<dbReference type="EMBL" id="CP042344">
    <property type="protein sequence ID" value="QEA11798.1"/>
    <property type="molecule type" value="Genomic_DNA"/>
</dbReference>
<dbReference type="RefSeq" id="WP_146911325.1">
    <property type="nucleotide sequence ID" value="NZ_CP042344.1"/>
</dbReference>
<evidence type="ECO:0000256" key="2">
    <source>
        <dbReference type="SAM" id="Phobius"/>
    </source>
</evidence>
<proteinExistence type="predicted"/>
<keyword evidence="4" id="KW-1185">Reference proteome</keyword>
<gene>
    <name evidence="3" type="ORF">FOZ74_01400</name>
</gene>
<dbReference type="AlphaFoldDB" id="A0A5B8RSI1"/>
<evidence type="ECO:0000256" key="1">
    <source>
        <dbReference type="SAM" id="MobiDB-lite"/>
    </source>
</evidence>
<keyword evidence="2" id="KW-0472">Membrane</keyword>
<evidence type="ECO:0000313" key="4">
    <source>
        <dbReference type="Proteomes" id="UP000321199"/>
    </source>
</evidence>
<accession>A0A5B8RSI1</accession>
<reference evidence="3 4" key="1">
    <citation type="submission" date="2019-07" db="EMBL/GenBank/DDBJ databases">
        <title>Complete genome sequence of Comamonas sp. NLF 7-7 isolated from livestock.</title>
        <authorList>
            <person name="Kim D.H."/>
            <person name="Kim J.G."/>
        </authorList>
    </citation>
    <scope>NUCLEOTIDE SEQUENCE [LARGE SCALE GENOMIC DNA]</scope>
    <source>
        <strain evidence="3 4">NLF 7-7</strain>
    </source>
</reference>
<organism evidence="3 4">
    <name type="scientific">Comamonas flocculans</name>
    <dbReference type="NCBI Taxonomy" id="2597701"/>
    <lineage>
        <taxon>Bacteria</taxon>
        <taxon>Pseudomonadati</taxon>
        <taxon>Pseudomonadota</taxon>
        <taxon>Betaproteobacteria</taxon>
        <taxon>Burkholderiales</taxon>
        <taxon>Comamonadaceae</taxon>
        <taxon>Comamonas</taxon>
    </lineage>
</organism>
<dbReference type="KEGG" id="cof:FOZ74_01400"/>
<dbReference type="Proteomes" id="UP000321199">
    <property type="component" value="Chromosome"/>
</dbReference>
<feature type="compositionally biased region" description="Low complexity" evidence="1">
    <location>
        <begin position="29"/>
        <end position="44"/>
    </location>
</feature>
<name>A0A5B8RSI1_9BURK</name>
<protein>
    <submittedName>
        <fullName evidence="3">Uncharacterized protein</fullName>
    </submittedName>
</protein>
<feature type="compositionally biased region" description="Basic and acidic residues" evidence="1">
    <location>
        <begin position="47"/>
        <end position="57"/>
    </location>
</feature>
<feature type="compositionally biased region" description="Low complexity" evidence="1">
    <location>
        <begin position="58"/>
        <end position="70"/>
    </location>
</feature>
<feature type="region of interest" description="Disordered" evidence="1">
    <location>
        <begin position="29"/>
        <end position="70"/>
    </location>
</feature>
<feature type="transmembrane region" description="Helical" evidence="2">
    <location>
        <begin position="77"/>
        <end position="95"/>
    </location>
</feature>
<evidence type="ECO:0000313" key="3">
    <source>
        <dbReference type="EMBL" id="QEA11798.1"/>
    </source>
</evidence>
<keyword evidence="2" id="KW-1133">Transmembrane helix</keyword>